<keyword evidence="9" id="KW-0732">Signal</keyword>
<feature type="transmembrane region" description="Helical" evidence="8">
    <location>
        <begin position="176"/>
        <end position="196"/>
    </location>
</feature>
<feature type="transmembrane region" description="Helical" evidence="8">
    <location>
        <begin position="82"/>
        <end position="113"/>
    </location>
</feature>
<dbReference type="InterPro" id="IPR018584">
    <property type="entry name" value="GT87"/>
</dbReference>
<protein>
    <submittedName>
        <fullName evidence="10">Glycosyltransferase 87 family protein</fullName>
    </submittedName>
</protein>
<evidence type="ECO:0000256" key="9">
    <source>
        <dbReference type="SAM" id="SignalP"/>
    </source>
</evidence>
<dbReference type="Proteomes" id="UP001597058">
    <property type="component" value="Unassembled WGS sequence"/>
</dbReference>
<feature type="transmembrane region" description="Helical" evidence="8">
    <location>
        <begin position="120"/>
        <end position="140"/>
    </location>
</feature>
<reference evidence="11" key="1">
    <citation type="journal article" date="2019" name="Int. J. Syst. Evol. Microbiol.">
        <title>The Global Catalogue of Microorganisms (GCM) 10K type strain sequencing project: providing services to taxonomists for standard genome sequencing and annotation.</title>
        <authorList>
            <consortium name="The Broad Institute Genomics Platform"/>
            <consortium name="The Broad Institute Genome Sequencing Center for Infectious Disease"/>
            <person name="Wu L."/>
            <person name="Ma J."/>
        </authorList>
    </citation>
    <scope>NUCLEOTIDE SEQUENCE [LARGE SCALE GENOMIC DNA]</scope>
    <source>
        <strain evidence="11">CGMCC 4.7020</strain>
    </source>
</reference>
<evidence type="ECO:0000256" key="2">
    <source>
        <dbReference type="ARBA" id="ARBA00022475"/>
    </source>
</evidence>
<feature type="transmembrane region" description="Helical" evidence="8">
    <location>
        <begin position="208"/>
        <end position="229"/>
    </location>
</feature>
<keyword evidence="4 8" id="KW-0812">Transmembrane</keyword>
<evidence type="ECO:0000313" key="10">
    <source>
        <dbReference type="EMBL" id="MFD1306741.1"/>
    </source>
</evidence>
<comment type="similarity">
    <text evidence="7">Belongs to the glycosyltransferase 87 family.</text>
</comment>
<accession>A0ABW3XB87</accession>
<evidence type="ECO:0000256" key="3">
    <source>
        <dbReference type="ARBA" id="ARBA00022679"/>
    </source>
</evidence>
<comment type="subcellular location">
    <subcellularLocation>
        <location evidence="1">Cell membrane</location>
        <topology evidence="1">Multi-pass membrane protein</topology>
    </subcellularLocation>
</comment>
<evidence type="ECO:0000256" key="5">
    <source>
        <dbReference type="ARBA" id="ARBA00022989"/>
    </source>
</evidence>
<evidence type="ECO:0000313" key="11">
    <source>
        <dbReference type="Proteomes" id="UP001597058"/>
    </source>
</evidence>
<feature type="chain" id="PRO_5045732962" evidence="9">
    <location>
        <begin position="37"/>
        <end position="515"/>
    </location>
</feature>
<organism evidence="10 11">
    <name type="scientific">Streptomyces kaempferi</name>
    <dbReference type="NCBI Taxonomy" id="333725"/>
    <lineage>
        <taxon>Bacteria</taxon>
        <taxon>Bacillati</taxon>
        <taxon>Actinomycetota</taxon>
        <taxon>Actinomycetes</taxon>
        <taxon>Kitasatosporales</taxon>
        <taxon>Streptomycetaceae</taxon>
        <taxon>Streptomyces</taxon>
    </lineage>
</organism>
<keyword evidence="6 8" id="KW-0472">Membrane</keyword>
<evidence type="ECO:0000256" key="4">
    <source>
        <dbReference type="ARBA" id="ARBA00022692"/>
    </source>
</evidence>
<evidence type="ECO:0000256" key="1">
    <source>
        <dbReference type="ARBA" id="ARBA00004651"/>
    </source>
</evidence>
<name>A0ABW3XB87_9ACTN</name>
<proteinExistence type="inferred from homology"/>
<comment type="caution">
    <text evidence="10">The sequence shown here is derived from an EMBL/GenBank/DDBJ whole genome shotgun (WGS) entry which is preliminary data.</text>
</comment>
<keyword evidence="2" id="KW-1003">Cell membrane</keyword>
<evidence type="ECO:0000256" key="8">
    <source>
        <dbReference type="SAM" id="Phobius"/>
    </source>
</evidence>
<gene>
    <name evidence="10" type="ORF">ACFQ5X_12925</name>
</gene>
<keyword evidence="5 8" id="KW-1133">Transmembrane helix</keyword>
<keyword evidence="11" id="KW-1185">Reference proteome</keyword>
<sequence>MLQRNVITRSPTGAVGRPLATAAAAALLAVSLAAFAALCVLQRAPMADALVYRAEGAAVAHGTDLYGFTVTEWRLPATYPPFAALLFVPAAWLAPPALKVAFVLGNAVLLAVLVRLSCRLAGLAARLPAVCAATALTLWLEPVFQSVLFGQINLALVCLVLWDLTRPPGAPGKGVAVGIAAGVKLTPVAFIAYLLFTGRRREAGTAAGTFAGTVLLGAFVLPAASVDFWTRRLYETGRVGKPWIVDNQSLQGLIARALGEPSPGPAWALPAAVVGCAGLWLSCTRTAAVPAAVPTTAFAAAAKSPPAGKIPYAARARHPDEAPYPEEALHPEKAPHVSEASHVSMTTPAPRATHAPGTTYAPEVAYAPEVTCASRTTYASKTTYAPDRALAYAGRAVPHAGRSAPAAGPHPDRWGVLGTAFTALLVSPISWSHHWVWCVPLIAVLYAGHGPRPAAAVAAVFTARTLWLIPHQGDLDLRLPWWQQPLASPYPLLGLLGLLVLAQLSVSSSSASRIR</sequence>
<evidence type="ECO:0000256" key="7">
    <source>
        <dbReference type="ARBA" id="ARBA00024033"/>
    </source>
</evidence>
<keyword evidence="3" id="KW-0808">Transferase</keyword>
<feature type="signal peptide" evidence="9">
    <location>
        <begin position="1"/>
        <end position="36"/>
    </location>
</feature>
<evidence type="ECO:0000256" key="6">
    <source>
        <dbReference type="ARBA" id="ARBA00023136"/>
    </source>
</evidence>
<dbReference type="RefSeq" id="WP_381240277.1">
    <property type="nucleotide sequence ID" value="NZ_JBHSKH010000080.1"/>
</dbReference>
<dbReference type="Pfam" id="PF09594">
    <property type="entry name" value="GT87"/>
    <property type="match status" value="1"/>
</dbReference>
<dbReference type="EMBL" id="JBHTMM010000013">
    <property type="protein sequence ID" value="MFD1306741.1"/>
    <property type="molecule type" value="Genomic_DNA"/>
</dbReference>